<dbReference type="GeneID" id="109378263"/>
<organism evidence="2 3">
    <name type="scientific">Hipposideros armiger</name>
    <name type="common">Great Himalayan leaf-nosed bat</name>
    <dbReference type="NCBI Taxonomy" id="186990"/>
    <lineage>
        <taxon>Eukaryota</taxon>
        <taxon>Metazoa</taxon>
        <taxon>Chordata</taxon>
        <taxon>Craniata</taxon>
        <taxon>Vertebrata</taxon>
        <taxon>Euteleostomi</taxon>
        <taxon>Mammalia</taxon>
        <taxon>Eutheria</taxon>
        <taxon>Laurasiatheria</taxon>
        <taxon>Chiroptera</taxon>
        <taxon>Yinpterochiroptera</taxon>
        <taxon>Rhinolophoidea</taxon>
        <taxon>Hipposideridae</taxon>
        <taxon>Hipposideros</taxon>
    </lineage>
</organism>
<dbReference type="RefSeq" id="XP_019490246.1">
    <property type="nucleotide sequence ID" value="XM_019634701.1"/>
</dbReference>
<feature type="compositionally biased region" description="Polar residues" evidence="1">
    <location>
        <begin position="113"/>
        <end position="143"/>
    </location>
</feature>
<feature type="region of interest" description="Disordered" evidence="1">
    <location>
        <begin position="112"/>
        <end position="163"/>
    </location>
</feature>
<protein>
    <submittedName>
        <fullName evidence="3">Uncharacterized protein LOC109378263</fullName>
    </submittedName>
</protein>
<evidence type="ECO:0000256" key="1">
    <source>
        <dbReference type="SAM" id="MobiDB-lite"/>
    </source>
</evidence>
<dbReference type="AlphaFoldDB" id="A0A8B7QNQ1"/>
<accession>A0A8B7QNQ1</accession>
<name>A0A8B7QNQ1_HIPAR</name>
<gene>
    <name evidence="3" type="primary">LOC109378263</name>
</gene>
<feature type="region of interest" description="Disordered" evidence="1">
    <location>
        <begin position="1"/>
        <end position="24"/>
    </location>
</feature>
<dbReference type="KEGG" id="hai:109378263"/>
<proteinExistence type="predicted"/>
<reference evidence="3" key="1">
    <citation type="submission" date="2025-08" db="UniProtKB">
        <authorList>
            <consortium name="RefSeq"/>
        </authorList>
    </citation>
    <scope>IDENTIFICATION</scope>
    <source>
        <tissue evidence="3">Muscle</tissue>
    </source>
</reference>
<sequence>MAPIRGSLQRAGLEPSEGSPRGPTETHQWLQLVFKLKVKQDAGGARLSFPNQLLLLSLWSWLSVFPKRLPCLLHFNSLEDWKQRDHFPSLGPKTNEAEMSFLLTWMQRAEEPTASQGQEMQAHLQESSLDTEAQHSRLSQASPQVAAFFPARPLSDSKRSSPD</sequence>
<evidence type="ECO:0000313" key="3">
    <source>
        <dbReference type="RefSeq" id="XP_019490246.1"/>
    </source>
</evidence>
<keyword evidence="2" id="KW-1185">Reference proteome</keyword>
<evidence type="ECO:0000313" key="2">
    <source>
        <dbReference type="Proteomes" id="UP000694851"/>
    </source>
</evidence>
<dbReference type="Proteomes" id="UP000694851">
    <property type="component" value="Unplaced"/>
</dbReference>